<dbReference type="GO" id="GO:0016491">
    <property type="term" value="F:oxidoreductase activity"/>
    <property type="evidence" value="ECO:0007669"/>
    <property type="project" value="UniProtKB-KW"/>
</dbReference>
<accession>A0A1B2DJ53</accession>
<evidence type="ECO:0000259" key="3">
    <source>
        <dbReference type="Pfam" id="PF00881"/>
    </source>
</evidence>
<gene>
    <name evidence="4" type="ORF">BBD42_15720</name>
</gene>
<feature type="domain" description="Nitroreductase" evidence="3">
    <location>
        <begin position="15"/>
        <end position="191"/>
    </location>
</feature>
<reference evidence="4" key="1">
    <citation type="submission" date="2016-08" db="EMBL/GenBank/DDBJ databases">
        <title>Complete Genome Seqeunce of Paenibacillus sp. BIHB 4019 from tea rhizoplane.</title>
        <authorList>
            <person name="Thakur R."/>
            <person name="Swarnkar M.K."/>
            <person name="Gulati A."/>
        </authorList>
    </citation>
    <scope>NUCLEOTIDE SEQUENCE [LARGE SCALE GENOMIC DNA]</scope>
    <source>
        <strain evidence="4">BIHB4019</strain>
    </source>
</reference>
<dbReference type="Gene3D" id="3.40.109.10">
    <property type="entry name" value="NADH Oxidase"/>
    <property type="match status" value="1"/>
</dbReference>
<dbReference type="InterPro" id="IPR029479">
    <property type="entry name" value="Nitroreductase"/>
</dbReference>
<sequence length="213" mass="23863">MSLLSNSESSFSTVIRERRSVRKYDPTVKMTQEEIHDIIADAVLAPSGSNLQPWRFLVITDQETKQKLLPIAFNQEQIVTSSAVIAVMADLEFYKHAERIYEKSIEAGYMTREAADKLRTNMTGFYSNAPAERLLSSVLVDGGLVSMQLMLAARAKGFDTVPMAGYDVAKFRELMNVPDQYTNVMLIALGKASEAGHPTTRLDVNDVTHWNHF</sequence>
<keyword evidence="2" id="KW-0560">Oxidoreductase</keyword>
<name>A0A1B2DJ53_9BACL</name>
<protein>
    <submittedName>
        <fullName evidence="4">NAD(P)H nitroreductase</fullName>
    </submittedName>
</protein>
<dbReference type="PANTHER" id="PTHR43673:SF10">
    <property type="entry name" value="NADH DEHYDROGENASE_NAD(P)H NITROREDUCTASE XCC3605-RELATED"/>
    <property type="match status" value="1"/>
</dbReference>
<evidence type="ECO:0000256" key="2">
    <source>
        <dbReference type="ARBA" id="ARBA00023002"/>
    </source>
</evidence>
<evidence type="ECO:0000256" key="1">
    <source>
        <dbReference type="ARBA" id="ARBA00007118"/>
    </source>
</evidence>
<proteinExistence type="inferred from homology"/>
<dbReference type="AlphaFoldDB" id="A0A1B2DJ53"/>
<dbReference type="InterPro" id="IPR000415">
    <property type="entry name" value="Nitroreductase-like"/>
</dbReference>
<organism evidence="4">
    <name type="scientific">Paenibacillus sp. BIHB 4019</name>
    <dbReference type="NCBI Taxonomy" id="1870819"/>
    <lineage>
        <taxon>Bacteria</taxon>
        <taxon>Bacillati</taxon>
        <taxon>Bacillota</taxon>
        <taxon>Bacilli</taxon>
        <taxon>Bacillales</taxon>
        <taxon>Paenibacillaceae</taxon>
        <taxon>Paenibacillus</taxon>
    </lineage>
</organism>
<comment type="similarity">
    <text evidence="1">Belongs to the nitroreductase family.</text>
</comment>
<dbReference type="SUPFAM" id="SSF55469">
    <property type="entry name" value="FMN-dependent nitroreductase-like"/>
    <property type="match status" value="1"/>
</dbReference>
<dbReference type="PANTHER" id="PTHR43673">
    <property type="entry name" value="NAD(P)H NITROREDUCTASE YDGI-RELATED"/>
    <property type="match status" value="1"/>
</dbReference>
<evidence type="ECO:0000313" key="4">
    <source>
        <dbReference type="EMBL" id="ANY67752.1"/>
    </source>
</evidence>
<dbReference type="CDD" id="cd02137">
    <property type="entry name" value="MhqN-like"/>
    <property type="match status" value="1"/>
</dbReference>
<dbReference type="Pfam" id="PF00881">
    <property type="entry name" value="Nitroreductase"/>
    <property type="match status" value="1"/>
</dbReference>
<dbReference type="EMBL" id="CP016808">
    <property type="protein sequence ID" value="ANY67752.1"/>
    <property type="molecule type" value="Genomic_DNA"/>
</dbReference>